<feature type="domain" description="N-acetyltransferase" evidence="3">
    <location>
        <begin position="4"/>
        <end position="156"/>
    </location>
</feature>
<dbReference type="InterPro" id="IPR050832">
    <property type="entry name" value="Bact_Acetyltransf"/>
</dbReference>
<dbReference type="KEGG" id="haxz:M0R88_01525"/>
<dbReference type="Proteomes" id="UP000830434">
    <property type="component" value="Chromosome"/>
</dbReference>
<keyword evidence="2" id="KW-0012">Acyltransferase</keyword>
<accession>A0A8U0II70</accession>
<dbReference type="CDD" id="cd04301">
    <property type="entry name" value="NAT_SF"/>
    <property type="match status" value="1"/>
</dbReference>
<dbReference type="EMBL" id="CP096658">
    <property type="protein sequence ID" value="UPW00797.1"/>
    <property type="molecule type" value="Genomic_DNA"/>
</dbReference>
<gene>
    <name evidence="4" type="ORF">M0R88_01525</name>
</gene>
<dbReference type="GeneID" id="72188494"/>
<proteinExistence type="predicted"/>
<dbReference type="RefSeq" id="WP_248655205.1">
    <property type="nucleotide sequence ID" value="NZ_CP096658.1"/>
</dbReference>
<dbReference type="Gene3D" id="3.40.630.30">
    <property type="match status" value="1"/>
</dbReference>
<evidence type="ECO:0000313" key="4">
    <source>
        <dbReference type="EMBL" id="UPW00797.1"/>
    </source>
</evidence>
<evidence type="ECO:0000256" key="1">
    <source>
        <dbReference type="ARBA" id="ARBA00022679"/>
    </source>
</evidence>
<keyword evidence="5" id="KW-1185">Reference proteome</keyword>
<dbReference type="GO" id="GO:0016747">
    <property type="term" value="F:acyltransferase activity, transferring groups other than amino-acyl groups"/>
    <property type="evidence" value="ECO:0007669"/>
    <property type="project" value="InterPro"/>
</dbReference>
<dbReference type="Pfam" id="PF00583">
    <property type="entry name" value="Acetyltransf_1"/>
    <property type="match status" value="1"/>
</dbReference>
<protein>
    <submittedName>
        <fullName evidence="4">GNAT family N-acetyltransferase</fullName>
    </submittedName>
</protein>
<keyword evidence="1" id="KW-0808">Transferase</keyword>
<evidence type="ECO:0000256" key="2">
    <source>
        <dbReference type="ARBA" id="ARBA00023315"/>
    </source>
</evidence>
<dbReference type="InterPro" id="IPR016181">
    <property type="entry name" value="Acyl_CoA_acyltransferase"/>
</dbReference>
<dbReference type="InterPro" id="IPR000182">
    <property type="entry name" value="GNAT_dom"/>
</dbReference>
<name>A0A8U0II70_9EURY</name>
<reference evidence="4" key="1">
    <citation type="submission" date="2022-04" db="EMBL/GenBank/DDBJ databases">
        <title>Diverse halophilic archaea isolated from saline environments.</title>
        <authorList>
            <person name="Cui H.-L."/>
        </authorList>
    </citation>
    <scope>NUCLEOTIDE SEQUENCE</scope>
    <source>
        <strain evidence="4">XZYJT40</strain>
    </source>
</reference>
<organism evidence="4 5">
    <name type="scientific">Halorussus gelatinilyticus</name>
    <dbReference type="NCBI Taxonomy" id="2937524"/>
    <lineage>
        <taxon>Archaea</taxon>
        <taxon>Methanobacteriati</taxon>
        <taxon>Methanobacteriota</taxon>
        <taxon>Stenosarchaea group</taxon>
        <taxon>Halobacteria</taxon>
        <taxon>Halobacteriales</taxon>
        <taxon>Haladaptataceae</taxon>
        <taxon>Halorussus</taxon>
    </lineage>
</organism>
<evidence type="ECO:0000313" key="5">
    <source>
        <dbReference type="Proteomes" id="UP000830434"/>
    </source>
</evidence>
<dbReference type="PANTHER" id="PTHR43877">
    <property type="entry name" value="AMINOALKYLPHOSPHONATE N-ACETYLTRANSFERASE-RELATED-RELATED"/>
    <property type="match status" value="1"/>
</dbReference>
<dbReference type="SUPFAM" id="SSF55729">
    <property type="entry name" value="Acyl-CoA N-acyltransferases (Nat)"/>
    <property type="match status" value="1"/>
</dbReference>
<evidence type="ECO:0000259" key="3">
    <source>
        <dbReference type="PROSITE" id="PS51186"/>
    </source>
</evidence>
<dbReference type="AlphaFoldDB" id="A0A8U0II70"/>
<dbReference type="PROSITE" id="PS51186">
    <property type="entry name" value="GNAT"/>
    <property type="match status" value="1"/>
</dbReference>
<sequence>MTEPRIRSATPEDAERLAAVYRSAYAENRRLGFPAKAESATAEQVAEWIRESRVFVAEAGAELVGGVRLEATDSDRAKLSRLGVREDRKGEGVGRKLLDRAEQAVRDGDRETVWLTTPDGHPYLADLYRSRGYEKTGEYPLSYREYDEIVMEKRVG</sequence>